<sequence length="87" mass="9242">MTVDVQFWLAELDQHGNPKLVDGAHSAREGADKAAYLYQQLGFARGKRLAVARVELSEPTPSSKGVNQEALAACQGMIAATKSGDKA</sequence>
<dbReference type="RefSeq" id="WP_152756877.1">
    <property type="nucleotide sequence ID" value="NZ_WHNP01000006.1"/>
</dbReference>
<proteinExistence type="predicted"/>
<dbReference type="AlphaFoldDB" id="A0A7X1N8H1"/>
<organism evidence="1 2">
    <name type="scientific">Paraburkholderia franconis</name>
    <dbReference type="NCBI Taxonomy" id="2654983"/>
    <lineage>
        <taxon>Bacteria</taxon>
        <taxon>Pseudomonadati</taxon>
        <taxon>Pseudomonadota</taxon>
        <taxon>Betaproteobacteria</taxon>
        <taxon>Burkholderiales</taxon>
        <taxon>Burkholderiaceae</taxon>
        <taxon>Paraburkholderia</taxon>
    </lineage>
</organism>
<keyword evidence="2" id="KW-1185">Reference proteome</keyword>
<evidence type="ECO:0000313" key="2">
    <source>
        <dbReference type="Proteomes" id="UP000484381"/>
    </source>
</evidence>
<reference evidence="1 2" key="1">
    <citation type="submission" date="2019-10" db="EMBL/GenBank/DDBJ databases">
        <title>Paraburkholderia sp. isolated from nodules of Mimosa pudica from Brazilian Atlantic Forest soils.</title>
        <authorList>
            <person name="Paulitsch F."/>
            <person name="Hungria M."/>
            <person name="Dall'Agnol R."/>
        </authorList>
    </citation>
    <scope>NUCLEOTIDE SEQUENCE [LARGE SCALE GENOMIC DNA]</scope>
    <source>
        <strain evidence="1 2">CNPSo 3157</strain>
    </source>
</reference>
<evidence type="ECO:0000313" key="1">
    <source>
        <dbReference type="EMBL" id="MPW16956.1"/>
    </source>
</evidence>
<name>A0A7X1N8H1_9BURK</name>
<dbReference type="Proteomes" id="UP000484381">
    <property type="component" value="Unassembled WGS sequence"/>
</dbReference>
<dbReference type="EMBL" id="WHNP01000006">
    <property type="protein sequence ID" value="MPW16956.1"/>
    <property type="molecule type" value="Genomic_DNA"/>
</dbReference>
<gene>
    <name evidence="1" type="ORF">GCT13_08425</name>
</gene>
<accession>A0A7X1N8H1</accession>
<comment type="caution">
    <text evidence="1">The sequence shown here is derived from an EMBL/GenBank/DDBJ whole genome shotgun (WGS) entry which is preliminary data.</text>
</comment>
<protein>
    <submittedName>
        <fullName evidence="1">Uncharacterized protein</fullName>
    </submittedName>
</protein>